<sequence>MSVDPRRTADSPTPTLLDPETQDRFVHDLPIPPVIDARRGGFLTIEMREFQHWAGLEAPDGTPLLTTVWGYGLRGQEATWPGPTILARENVPVAIRFENELPRDGHLLPVDRSFDVGTLPEAAWEAGYIPTAVHLHGGNNPSRSDGLPDAWFTQDWRFRGEDFALPVNFYPNQQDAATLFYHDHAIGLSRLNVYAGLAAFYEIQDRQEQALVRRGVLPGEAYDLGLAIQDRAFTTEGHLYRPAFADDPIPGLPGDTVRAELGEGYDGPFPSILPEFFGDVVTVNGMAWPKLEVDPGDVRLRLLNGSDSRAYVLELSDPRARLTLVGNEQGLLPHAIDIADGDGVQEPGERIVLAPGERLDVVLDLSHPGLRGQAVTLLNSGPAFDPFKGFVSPDGALAGEVEAATAEDPVGNVMQFHVGTADLLPNTASVVGGAVLDREYQELCADSADRTRKLGLFEQEDEFGRVMPMLGVAETTTDETGATVRFGPLGYRDPTTEVVRLGDREVWQIFNFTEDAHPIHLHLVRFQLLGRFDYEGFDRVDNATGAPGGDGETDAVELGERRAARPEDAGWQDTIWVAPGEAVSIIASFDRPGEYVWHCHILSHEDNEMMRPFVVQGGPSRAGQVEAGIEAALATAAGAVAQAGDSLRAALAGLDLGPWGG</sequence>
<evidence type="ECO:0000256" key="1">
    <source>
        <dbReference type="SAM" id="MobiDB-lite"/>
    </source>
</evidence>
<feature type="domain" description="Plastocyanin-like" evidence="2">
    <location>
        <begin position="493"/>
        <end position="616"/>
    </location>
</feature>
<dbReference type="CDD" id="cd13844">
    <property type="entry name" value="CuRO_1_BOD_CotA_like"/>
    <property type="match status" value="1"/>
</dbReference>
<dbReference type="InterPro" id="IPR008972">
    <property type="entry name" value="Cupredoxin"/>
</dbReference>
<gene>
    <name evidence="3" type="ORF">EXY23_27225</name>
</gene>
<keyword evidence="3" id="KW-0167">Capsid protein</keyword>
<feature type="region of interest" description="Disordered" evidence="1">
    <location>
        <begin position="1"/>
        <end position="20"/>
    </location>
</feature>
<dbReference type="SUPFAM" id="SSF49503">
    <property type="entry name" value="Cupredoxins"/>
    <property type="match status" value="3"/>
</dbReference>
<keyword evidence="3" id="KW-0946">Virion</keyword>
<dbReference type="InterPro" id="IPR045087">
    <property type="entry name" value="Cu-oxidase_fam"/>
</dbReference>
<evidence type="ECO:0000259" key="2">
    <source>
        <dbReference type="Pfam" id="PF07731"/>
    </source>
</evidence>
<reference evidence="3 4" key="1">
    <citation type="submission" date="2019-03" db="EMBL/GenBank/DDBJ databases">
        <title>Paracraurococcus aquatilis NE82 genome sequence.</title>
        <authorList>
            <person name="Zhao Y."/>
            <person name="Du Z."/>
        </authorList>
    </citation>
    <scope>NUCLEOTIDE SEQUENCE [LARGE SCALE GENOMIC DNA]</scope>
    <source>
        <strain evidence="3 4">NE82</strain>
    </source>
</reference>
<dbReference type="InterPro" id="IPR011706">
    <property type="entry name" value="Cu-oxidase_C"/>
</dbReference>
<accession>A0A4R4D3A2</accession>
<name>A0A4R4D3A2_9PROT</name>
<keyword evidence="4" id="KW-1185">Reference proteome</keyword>
<dbReference type="Gene3D" id="2.60.40.420">
    <property type="entry name" value="Cupredoxins - blue copper proteins"/>
    <property type="match status" value="3"/>
</dbReference>
<dbReference type="Pfam" id="PF07731">
    <property type="entry name" value="Cu-oxidase_2"/>
    <property type="match status" value="1"/>
</dbReference>
<dbReference type="PANTHER" id="PTHR48267">
    <property type="entry name" value="CUPREDOXIN SUPERFAMILY PROTEIN"/>
    <property type="match status" value="1"/>
</dbReference>
<dbReference type="EMBL" id="SKBM01000063">
    <property type="protein sequence ID" value="TCZ50779.1"/>
    <property type="molecule type" value="Genomic_DNA"/>
</dbReference>
<dbReference type="GO" id="GO:0016491">
    <property type="term" value="F:oxidoreductase activity"/>
    <property type="evidence" value="ECO:0007669"/>
    <property type="project" value="InterPro"/>
</dbReference>
<comment type="caution">
    <text evidence="3">The sequence shown here is derived from an EMBL/GenBank/DDBJ whole genome shotgun (WGS) entry which is preliminary data.</text>
</comment>
<evidence type="ECO:0000313" key="4">
    <source>
        <dbReference type="Proteomes" id="UP000295023"/>
    </source>
</evidence>
<protein>
    <submittedName>
        <fullName evidence="3">Spore coat protein A</fullName>
    </submittedName>
</protein>
<proteinExistence type="predicted"/>
<evidence type="ECO:0000313" key="3">
    <source>
        <dbReference type="EMBL" id="TCZ50779.1"/>
    </source>
</evidence>
<dbReference type="RefSeq" id="WP_132297781.1">
    <property type="nucleotide sequence ID" value="NZ_SKBM01000063.1"/>
</dbReference>
<dbReference type="AlphaFoldDB" id="A0A4R4D3A2"/>
<dbReference type="OrthoDB" id="9757546at2"/>
<dbReference type="CDD" id="cd13891">
    <property type="entry name" value="CuRO_3_CotA_like"/>
    <property type="match status" value="1"/>
</dbReference>
<dbReference type="Proteomes" id="UP000295023">
    <property type="component" value="Unassembled WGS sequence"/>
</dbReference>
<dbReference type="PANTHER" id="PTHR48267:SF1">
    <property type="entry name" value="BILIRUBIN OXIDASE"/>
    <property type="match status" value="1"/>
</dbReference>
<organism evidence="3 4">
    <name type="scientific">Roseicella aquatilis</name>
    <dbReference type="NCBI Taxonomy" id="2527868"/>
    <lineage>
        <taxon>Bacteria</taxon>
        <taxon>Pseudomonadati</taxon>
        <taxon>Pseudomonadota</taxon>
        <taxon>Alphaproteobacteria</taxon>
        <taxon>Acetobacterales</taxon>
        <taxon>Roseomonadaceae</taxon>
        <taxon>Roseicella</taxon>
    </lineage>
</organism>
<dbReference type="GO" id="GO:0005507">
    <property type="term" value="F:copper ion binding"/>
    <property type="evidence" value="ECO:0007669"/>
    <property type="project" value="InterPro"/>
</dbReference>